<dbReference type="AlphaFoldDB" id="A0A255DSK7"/>
<feature type="domain" description="DUF5666" evidence="2">
    <location>
        <begin position="106"/>
        <end position="172"/>
    </location>
</feature>
<dbReference type="InterPro" id="IPR043724">
    <property type="entry name" value="DUF5666"/>
</dbReference>
<keyword evidence="4" id="KW-1185">Reference proteome</keyword>
<evidence type="ECO:0000259" key="2">
    <source>
        <dbReference type="Pfam" id="PF18914"/>
    </source>
</evidence>
<dbReference type="Proteomes" id="UP000216063">
    <property type="component" value="Unassembled WGS sequence"/>
</dbReference>
<evidence type="ECO:0000313" key="3">
    <source>
        <dbReference type="EMBL" id="OYN82368.1"/>
    </source>
</evidence>
<evidence type="ECO:0000313" key="4">
    <source>
        <dbReference type="Proteomes" id="UP000216063"/>
    </source>
</evidence>
<accession>A0A255DSK7</accession>
<evidence type="ECO:0000256" key="1">
    <source>
        <dbReference type="SAM" id="MobiDB-lite"/>
    </source>
</evidence>
<feature type="region of interest" description="Disordered" evidence="1">
    <location>
        <begin position="79"/>
        <end position="106"/>
    </location>
</feature>
<gene>
    <name evidence="3" type="ORF">CG716_03695</name>
</gene>
<dbReference type="Pfam" id="PF18914">
    <property type="entry name" value="DUF5666"/>
    <property type="match status" value="1"/>
</dbReference>
<dbReference type="EMBL" id="NOZR01000002">
    <property type="protein sequence ID" value="OYN82368.1"/>
    <property type="molecule type" value="Genomic_DNA"/>
</dbReference>
<name>A0A255DSK7_9MYCO</name>
<protein>
    <recommendedName>
        <fullName evidence="2">DUF5666 domain-containing protein</fullName>
    </recommendedName>
</protein>
<reference evidence="3 4" key="1">
    <citation type="submission" date="2017-07" db="EMBL/GenBank/DDBJ databases">
        <title>The new phylogeny of genus Mycobacterium.</title>
        <authorList>
            <person name="Tortoli E."/>
            <person name="Trovato A."/>
            <person name="Cirillo D.M."/>
        </authorList>
    </citation>
    <scope>NUCLEOTIDE SEQUENCE [LARGE SCALE GENOMIC DNA]</scope>
    <source>
        <strain evidence="3 4">ATCC 33027</strain>
    </source>
</reference>
<feature type="compositionally biased region" description="Polar residues" evidence="1">
    <location>
        <begin position="84"/>
        <end position="93"/>
    </location>
</feature>
<sequence>MAGLITSVTGNTLVVTQNNASATVGFSSATKVSEVTPAALTDVTVGSCVSVRPARGTAAGQDSSVTAASVLISAPRDGQCFTGGRQSAGSPSAQAPGGPSGHQGLRGTVTSVGGNTLAVTTSGGTSPTTVDLSDSTTYAKRAPASAQEIAQGKCVTARGNTDGGGTLQADMISLRPADNGSCPSMKH</sequence>
<feature type="region of interest" description="Disordered" evidence="1">
    <location>
        <begin position="166"/>
        <end position="187"/>
    </location>
</feature>
<proteinExistence type="predicted"/>
<organism evidence="3 4">
    <name type="scientific">Mycolicibacterium sphagni</name>
    <dbReference type="NCBI Taxonomy" id="1786"/>
    <lineage>
        <taxon>Bacteria</taxon>
        <taxon>Bacillati</taxon>
        <taxon>Actinomycetota</taxon>
        <taxon>Actinomycetes</taxon>
        <taxon>Mycobacteriales</taxon>
        <taxon>Mycobacteriaceae</taxon>
        <taxon>Mycolicibacterium</taxon>
    </lineage>
</organism>
<comment type="caution">
    <text evidence="3">The sequence shown here is derived from an EMBL/GenBank/DDBJ whole genome shotgun (WGS) entry which is preliminary data.</text>
</comment>